<comment type="caution">
    <text evidence="2">The sequence shown here is derived from an EMBL/GenBank/DDBJ whole genome shotgun (WGS) entry which is preliminary data.</text>
</comment>
<gene>
    <name evidence="2" type="ORF">Acr_13g0005680</name>
</gene>
<reference evidence="2 3" key="1">
    <citation type="submission" date="2019-07" db="EMBL/GenBank/DDBJ databases">
        <title>De Novo Assembly of kiwifruit Actinidia rufa.</title>
        <authorList>
            <person name="Sugita-Konishi S."/>
            <person name="Sato K."/>
            <person name="Mori E."/>
            <person name="Abe Y."/>
            <person name="Kisaki G."/>
            <person name="Hamano K."/>
            <person name="Suezawa K."/>
            <person name="Otani M."/>
            <person name="Fukuda T."/>
            <person name="Manabe T."/>
            <person name="Gomi K."/>
            <person name="Tabuchi M."/>
            <person name="Akimitsu K."/>
            <person name="Kataoka I."/>
        </authorList>
    </citation>
    <scope>NUCLEOTIDE SEQUENCE [LARGE SCALE GENOMIC DNA]</scope>
    <source>
        <strain evidence="3">cv. Fuchu</strain>
    </source>
</reference>
<evidence type="ECO:0000313" key="3">
    <source>
        <dbReference type="Proteomes" id="UP000585474"/>
    </source>
</evidence>
<dbReference type="Proteomes" id="UP000585474">
    <property type="component" value="Unassembled WGS sequence"/>
</dbReference>
<dbReference type="AlphaFoldDB" id="A0A7J0FMK1"/>
<proteinExistence type="predicted"/>
<protein>
    <submittedName>
        <fullName evidence="2">Uncharacterized protein</fullName>
    </submittedName>
</protein>
<organism evidence="2 3">
    <name type="scientific">Actinidia rufa</name>
    <dbReference type="NCBI Taxonomy" id="165716"/>
    <lineage>
        <taxon>Eukaryota</taxon>
        <taxon>Viridiplantae</taxon>
        <taxon>Streptophyta</taxon>
        <taxon>Embryophyta</taxon>
        <taxon>Tracheophyta</taxon>
        <taxon>Spermatophyta</taxon>
        <taxon>Magnoliopsida</taxon>
        <taxon>eudicotyledons</taxon>
        <taxon>Gunneridae</taxon>
        <taxon>Pentapetalae</taxon>
        <taxon>asterids</taxon>
        <taxon>Ericales</taxon>
        <taxon>Actinidiaceae</taxon>
        <taxon>Actinidia</taxon>
    </lineage>
</organism>
<sequence length="189" mass="20605">MLNRWKNWVLLAAQPKVPTGPISISSSDNEHSNDLAYAPIQLVGEVKVEPSSSEALLLDKCKGKELAAGPSQNSKKKERGTSSADLPSLSVHAELWKPEFSTVKLIMLPNDVANLVEESSEEIRNLLVMQQVQAKLDFEAVEEMLEKKADEVPKKDLEMAGKLDQEEVAAAIEDGATAEEASPNLSLDL</sequence>
<dbReference type="EMBL" id="BJWL01000013">
    <property type="protein sequence ID" value="GFY99167.1"/>
    <property type="molecule type" value="Genomic_DNA"/>
</dbReference>
<name>A0A7J0FMK1_9ERIC</name>
<accession>A0A7J0FMK1</accession>
<keyword evidence="3" id="KW-1185">Reference proteome</keyword>
<evidence type="ECO:0000256" key="1">
    <source>
        <dbReference type="SAM" id="MobiDB-lite"/>
    </source>
</evidence>
<feature type="region of interest" description="Disordered" evidence="1">
    <location>
        <begin position="66"/>
        <end position="85"/>
    </location>
</feature>
<evidence type="ECO:0000313" key="2">
    <source>
        <dbReference type="EMBL" id="GFY99167.1"/>
    </source>
</evidence>